<dbReference type="Proteomes" id="UP000325797">
    <property type="component" value="Chromosome"/>
</dbReference>
<accession>A0A5J6MZW2</accession>
<reference evidence="1 2" key="1">
    <citation type="submission" date="2019-08" db="EMBL/GenBank/DDBJ databases">
        <title>Hyperibacter terrae gen. nov., sp. nov. and Hyperibacter viscosus sp. nov., two new members in the family Rhodospirillaceae isolated from the rhizosphere of Hypericum perforatum.</title>
        <authorList>
            <person name="Noviana Z."/>
        </authorList>
    </citation>
    <scope>NUCLEOTIDE SEQUENCE [LARGE SCALE GENOMIC DNA]</scope>
    <source>
        <strain evidence="1 2">R5959</strain>
    </source>
</reference>
<evidence type="ECO:0008006" key="3">
    <source>
        <dbReference type="Google" id="ProtNLM"/>
    </source>
</evidence>
<dbReference type="KEGG" id="hadh:FRZ61_23130"/>
<organism evidence="1 2">
    <name type="scientific">Hypericibacter adhaerens</name>
    <dbReference type="NCBI Taxonomy" id="2602016"/>
    <lineage>
        <taxon>Bacteria</taxon>
        <taxon>Pseudomonadati</taxon>
        <taxon>Pseudomonadota</taxon>
        <taxon>Alphaproteobacteria</taxon>
        <taxon>Rhodospirillales</taxon>
        <taxon>Dongiaceae</taxon>
        <taxon>Hypericibacter</taxon>
    </lineage>
</organism>
<dbReference type="AlphaFoldDB" id="A0A5J6MZW2"/>
<proteinExistence type="predicted"/>
<dbReference type="InterPro" id="IPR021266">
    <property type="entry name" value="Kdo_hydroxlase"/>
</dbReference>
<evidence type="ECO:0000313" key="2">
    <source>
        <dbReference type="Proteomes" id="UP000325797"/>
    </source>
</evidence>
<evidence type="ECO:0000313" key="1">
    <source>
        <dbReference type="EMBL" id="QEX22383.1"/>
    </source>
</evidence>
<dbReference type="EMBL" id="CP042582">
    <property type="protein sequence ID" value="QEX22383.1"/>
    <property type="molecule type" value="Genomic_DNA"/>
</dbReference>
<keyword evidence="2" id="KW-1185">Reference proteome</keyword>
<sequence length="302" mass="33773">MQGDYASVTMVMSSLERFPGTAWPPTLDEAGQARALEALEAGGILLFPDLRFAIEPSEGRFFVEGWSAAAKNISYEAARRSLGGTKAEGEDATGLTRLMARYAEASRRLVEAAIPLYRGRIETARTSFRPVEIAGRSSSPRQDDTRLHVDAFPSRPTAGRRILRVFSNVNPAGQARRWRIGGPFASTAPQFYPRLPKPRPGSALLHAWLGLTKGRRRDYDHYMLQLHDAMKRDDGYQREGVIEEIDFPAGATWIVFTDQRPHAALAGRYALEQTFHLDVEQMKHPERSPLRVLESLAGRRLT</sequence>
<protein>
    <recommendedName>
        <fullName evidence="3">3-deoxy-D-manno-oct-2-ulosonic acid (Kdo) hydroxylase</fullName>
    </recommendedName>
</protein>
<gene>
    <name evidence="1" type="ORF">FRZ61_23130</name>
</gene>
<dbReference type="Pfam" id="PF11004">
    <property type="entry name" value="Kdo_hydroxy"/>
    <property type="match status" value="1"/>
</dbReference>
<name>A0A5J6MZW2_9PROT</name>